<proteinExistence type="predicted"/>
<name>A0A561EKS6_9ACTN</name>
<reference evidence="1 2" key="1">
    <citation type="submission" date="2019-06" db="EMBL/GenBank/DDBJ databases">
        <title>Sequencing the genomes of 1000 actinobacteria strains.</title>
        <authorList>
            <person name="Klenk H.-P."/>
        </authorList>
    </citation>
    <scope>NUCLEOTIDE SEQUENCE [LARGE SCALE GENOMIC DNA]</scope>
    <source>
        <strain evidence="1 2">DSM 41649</strain>
    </source>
</reference>
<comment type="caution">
    <text evidence="1">The sequence shown here is derived from an EMBL/GenBank/DDBJ whole genome shotgun (WGS) entry which is preliminary data.</text>
</comment>
<dbReference type="OrthoDB" id="4159853at2"/>
<evidence type="ECO:0000313" key="1">
    <source>
        <dbReference type="EMBL" id="TWE16220.1"/>
    </source>
</evidence>
<sequence length="396" mass="44691">MSSPMGDEALTHSRLGDIPPEARLLLALARPQLTVAEQGRIHQFLSLSGRDLDWGFFLDQASRHGILPLVGRNLIKHRLIHLADGRTLAPYRWIYSYAYEGNRRRNLALGDEYAKVIRGLNEAGLDYAIRKGPVLTEGIYHNVGLRRMGDLDVLLRRDSLPEFASVIEGLGYQQGHLSRNAEQVVPFDRRTQLVWKVNLTNSTLPYLKPAQRDDVEVFVLDPCFNLFQPNSGIKAEADDFLAGAVDTVAFGEPTRKLDPVDQIIDVCVQLHVEATTLMYIEIGKDLTILKFLDLVLLLRRLSEEQLEALTTRVRGFGCGNSVRYALHYASQVFPDDVRPDLIAEFEPADPDLLEIYGVLDGKPERWEQSFAARLFDQRRWESLKAHSTVPGPRAVV</sequence>
<dbReference type="AlphaFoldDB" id="A0A561EKS6"/>
<dbReference type="InterPro" id="IPR039498">
    <property type="entry name" value="NTP_transf_5"/>
</dbReference>
<dbReference type="EMBL" id="VIVR01000001">
    <property type="protein sequence ID" value="TWE16220.1"/>
    <property type="molecule type" value="Genomic_DNA"/>
</dbReference>
<dbReference type="GO" id="GO:0016740">
    <property type="term" value="F:transferase activity"/>
    <property type="evidence" value="ECO:0007669"/>
    <property type="project" value="UniProtKB-KW"/>
</dbReference>
<accession>A0A561EKS6</accession>
<dbReference type="Pfam" id="PF14907">
    <property type="entry name" value="NTP_transf_5"/>
    <property type="match status" value="1"/>
</dbReference>
<dbReference type="Proteomes" id="UP000318416">
    <property type="component" value="Unassembled WGS sequence"/>
</dbReference>
<evidence type="ECO:0000313" key="2">
    <source>
        <dbReference type="Proteomes" id="UP000318416"/>
    </source>
</evidence>
<protein>
    <submittedName>
        <fullName evidence="1">Putative nucleotidyltransferase-like protein</fullName>
    </submittedName>
</protein>
<organism evidence="1 2">
    <name type="scientific">Kitasatospora atroaurantiaca</name>
    <dbReference type="NCBI Taxonomy" id="285545"/>
    <lineage>
        <taxon>Bacteria</taxon>
        <taxon>Bacillati</taxon>
        <taxon>Actinomycetota</taxon>
        <taxon>Actinomycetes</taxon>
        <taxon>Kitasatosporales</taxon>
        <taxon>Streptomycetaceae</taxon>
        <taxon>Kitasatospora</taxon>
    </lineage>
</organism>
<keyword evidence="2" id="KW-1185">Reference proteome</keyword>
<gene>
    <name evidence="1" type="ORF">FB465_1190</name>
</gene>
<keyword evidence="1" id="KW-0808">Transferase</keyword>